<dbReference type="EMBL" id="CP144698">
    <property type="protein sequence ID" value="WVZ16198.1"/>
    <property type="molecule type" value="Genomic_DNA"/>
</dbReference>
<feature type="transmembrane region" description="Helical" evidence="1">
    <location>
        <begin position="90"/>
        <end position="114"/>
    </location>
</feature>
<keyword evidence="3" id="KW-1185">Reference proteome</keyword>
<evidence type="ECO:0000313" key="2">
    <source>
        <dbReference type="EMBL" id="WVZ16198.1"/>
    </source>
</evidence>
<dbReference type="Proteomes" id="UP001374535">
    <property type="component" value="Chromosome 3"/>
</dbReference>
<sequence length="141" mass="14672">MSGPLSGCNHENGAAVTVAEERLSVTERELGPAAAAALLELESQEGSKVDAGAGVSVRRNVPSEAVITNEGEGCCSLTSFSAKLSSICSYLLLLLGSGILLRSFFSLCCFSLNTSHHLPNLLAVLPGTSAAIFFHLLPYFA</sequence>
<protein>
    <submittedName>
        <fullName evidence="2">Uncharacterized protein</fullName>
    </submittedName>
</protein>
<keyword evidence="1" id="KW-0472">Membrane</keyword>
<reference evidence="2 3" key="1">
    <citation type="journal article" date="2023" name="Life. Sci Alliance">
        <title>Evolutionary insights into 3D genome organization and epigenetic landscape of Vigna mungo.</title>
        <authorList>
            <person name="Junaid A."/>
            <person name="Singh B."/>
            <person name="Bhatia S."/>
        </authorList>
    </citation>
    <scope>NUCLEOTIDE SEQUENCE [LARGE SCALE GENOMIC DNA]</scope>
    <source>
        <strain evidence="2">Urdbean</strain>
    </source>
</reference>
<accession>A0AAQ3NVB3</accession>
<keyword evidence="1" id="KW-0812">Transmembrane</keyword>
<name>A0AAQ3NVB3_VIGMU</name>
<proteinExistence type="predicted"/>
<organism evidence="2 3">
    <name type="scientific">Vigna mungo</name>
    <name type="common">Black gram</name>
    <name type="synonym">Phaseolus mungo</name>
    <dbReference type="NCBI Taxonomy" id="3915"/>
    <lineage>
        <taxon>Eukaryota</taxon>
        <taxon>Viridiplantae</taxon>
        <taxon>Streptophyta</taxon>
        <taxon>Embryophyta</taxon>
        <taxon>Tracheophyta</taxon>
        <taxon>Spermatophyta</taxon>
        <taxon>Magnoliopsida</taxon>
        <taxon>eudicotyledons</taxon>
        <taxon>Gunneridae</taxon>
        <taxon>Pentapetalae</taxon>
        <taxon>rosids</taxon>
        <taxon>fabids</taxon>
        <taxon>Fabales</taxon>
        <taxon>Fabaceae</taxon>
        <taxon>Papilionoideae</taxon>
        <taxon>50 kb inversion clade</taxon>
        <taxon>NPAAA clade</taxon>
        <taxon>indigoferoid/millettioid clade</taxon>
        <taxon>Phaseoleae</taxon>
        <taxon>Vigna</taxon>
    </lineage>
</organism>
<dbReference type="AlphaFoldDB" id="A0AAQ3NVB3"/>
<keyword evidence="1" id="KW-1133">Transmembrane helix</keyword>
<gene>
    <name evidence="2" type="ORF">V8G54_009180</name>
</gene>
<evidence type="ECO:0000313" key="3">
    <source>
        <dbReference type="Proteomes" id="UP001374535"/>
    </source>
</evidence>
<feature type="transmembrane region" description="Helical" evidence="1">
    <location>
        <begin position="120"/>
        <end position="140"/>
    </location>
</feature>
<evidence type="ECO:0000256" key="1">
    <source>
        <dbReference type="SAM" id="Phobius"/>
    </source>
</evidence>